<keyword evidence="4 6" id="KW-1133">Transmembrane helix</keyword>
<feature type="transmembrane region" description="Helical" evidence="6">
    <location>
        <begin position="101"/>
        <end position="120"/>
    </location>
</feature>
<evidence type="ECO:0000313" key="8">
    <source>
        <dbReference type="Proteomes" id="UP000222851"/>
    </source>
</evidence>
<dbReference type="GO" id="GO:0033013">
    <property type="term" value="P:tetrapyrrole metabolic process"/>
    <property type="evidence" value="ECO:0007669"/>
    <property type="project" value="UniProtKB-ARBA"/>
</dbReference>
<proteinExistence type="inferred from homology"/>
<gene>
    <name evidence="7" type="ORF">COJ30_11560</name>
</gene>
<keyword evidence="5 6" id="KW-0472">Membrane</keyword>
<evidence type="ECO:0000256" key="3">
    <source>
        <dbReference type="ARBA" id="ARBA00022692"/>
    </source>
</evidence>
<evidence type="ECO:0000313" key="7">
    <source>
        <dbReference type="EMBL" id="PFL71153.1"/>
    </source>
</evidence>
<dbReference type="AlphaFoldDB" id="A0A2B0XZD0"/>
<feature type="transmembrane region" description="Helical" evidence="6">
    <location>
        <begin position="46"/>
        <end position="66"/>
    </location>
</feature>
<comment type="similarity">
    <text evidence="2">Belongs to the TspO/BZRP family.</text>
</comment>
<dbReference type="EMBL" id="NUXH01000044">
    <property type="protein sequence ID" value="PFL71153.1"/>
    <property type="molecule type" value="Genomic_DNA"/>
</dbReference>
<evidence type="ECO:0000256" key="6">
    <source>
        <dbReference type="SAM" id="Phobius"/>
    </source>
</evidence>
<protein>
    <recommendedName>
        <fullName evidence="9">Tryptophan-rich sensory protein</fullName>
    </recommendedName>
</protein>
<evidence type="ECO:0000256" key="4">
    <source>
        <dbReference type="ARBA" id="ARBA00022989"/>
    </source>
</evidence>
<dbReference type="CDD" id="cd15904">
    <property type="entry name" value="TSPO_MBR"/>
    <property type="match status" value="1"/>
</dbReference>
<organism evidence="7 8">
    <name type="scientific">Bacillus anthracis</name>
    <name type="common">anthrax bacterium</name>
    <dbReference type="NCBI Taxonomy" id="1392"/>
    <lineage>
        <taxon>Bacteria</taxon>
        <taxon>Bacillati</taxon>
        <taxon>Bacillota</taxon>
        <taxon>Bacilli</taxon>
        <taxon>Bacillales</taxon>
        <taxon>Bacillaceae</taxon>
        <taxon>Bacillus</taxon>
        <taxon>Bacillus cereus group</taxon>
    </lineage>
</organism>
<accession>A0A2B0XZD0</accession>
<keyword evidence="3 6" id="KW-0812">Transmembrane</keyword>
<dbReference type="PANTHER" id="PTHR10057">
    <property type="entry name" value="PERIPHERAL-TYPE BENZODIAZEPINE RECEPTOR"/>
    <property type="match status" value="1"/>
</dbReference>
<dbReference type="FunFam" id="1.20.1260.100:FF:000001">
    <property type="entry name" value="translocator protein 2"/>
    <property type="match status" value="1"/>
</dbReference>
<dbReference type="GO" id="GO:0016020">
    <property type="term" value="C:membrane"/>
    <property type="evidence" value="ECO:0007669"/>
    <property type="project" value="UniProtKB-SubCell"/>
</dbReference>
<dbReference type="InterPro" id="IPR004307">
    <property type="entry name" value="TspO_MBR"/>
</dbReference>
<dbReference type="Proteomes" id="UP000222851">
    <property type="component" value="Unassembled WGS sequence"/>
</dbReference>
<comment type="caution">
    <text evidence="7">The sequence shown here is derived from an EMBL/GenBank/DDBJ whole genome shotgun (WGS) entry which is preliminary data.</text>
</comment>
<name>A0A2B0XZD0_BACAN</name>
<dbReference type="InterPro" id="IPR038330">
    <property type="entry name" value="TspO/MBR-related_sf"/>
</dbReference>
<reference evidence="7 8" key="1">
    <citation type="submission" date="2017-09" db="EMBL/GenBank/DDBJ databases">
        <title>Large-scale bioinformatics analysis of Bacillus genomes uncovers conserved roles of natural products in bacterial physiology.</title>
        <authorList>
            <consortium name="Agbiome Team Llc"/>
            <person name="Bleich R.M."/>
            <person name="Grubbs K.J."/>
            <person name="Santa Maria K.C."/>
            <person name="Allen S.E."/>
            <person name="Farag S."/>
            <person name="Shank E.A."/>
            <person name="Bowers A."/>
        </authorList>
    </citation>
    <scope>NUCLEOTIDE SEQUENCE [LARGE SCALE GENOMIC DNA]</scope>
    <source>
        <strain evidence="7 8">AFS081271</strain>
    </source>
</reference>
<sequence length="153" mass="17864">MFMKKSSIIVFLLTYGLFYVSSILFPIDRMWYDALEKPSWTPTGMIIGMIWAVLYGLIALSVAIIYNKYGFKPKTFWFIFFLNYICNQAFSYFQFSEKNLFLATVDCLLVAITTLLLILFSSNLSKVSTRLLIPYFVWSTFATYLAWTIYSIN</sequence>
<evidence type="ECO:0000256" key="2">
    <source>
        <dbReference type="ARBA" id="ARBA00007524"/>
    </source>
</evidence>
<dbReference type="PIRSF" id="PIRSF005859">
    <property type="entry name" value="PBR"/>
    <property type="match status" value="1"/>
</dbReference>
<dbReference type="Pfam" id="PF03073">
    <property type="entry name" value="TspO_MBR"/>
    <property type="match status" value="1"/>
</dbReference>
<dbReference type="PANTHER" id="PTHR10057:SF0">
    <property type="entry name" value="TRANSLOCATOR PROTEIN"/>
    <property type="match status" value="1"/>
</dbReference>
<evidence type="ECO:0000256" key="1">
    <source>
        <dbReference type="ARBA" id="ARBA00004141"/>
    </source>
</evidence>
<evidence type="ECO:0008006" key="9">
    <source>
        <dbReference type="Google" id="ProtNLM"/>
    </source>
</evidence>
<dbReference type="STRING" id="261594.GBAA_3179"/>
<dbReference type="Gene3D" id="1.20.1260.100">
    <property type="entry name" value="TspO/MBR protein"/>
    <property type="match status" value="1"/>
</dbReference>
<feature type="transmembrane region" description="Helical" evidence="6">
    <location>
        <begin position="132"/>
        <end position="150"/>
    </location>
</feature>
<evidence type="ECO:0000256" key="5">
    <source>
        <dbReference type="ARBA" id="ARBA00023136"/>
    </source>
</evidence>
<comment type="subcellular location">
    <subcellularLocation>
        <location evidence="1">Membrane</location>
        <topology evidence="1">Multi-pass membrane protein</topology>
    </subcellularLocation>
</comment>
<feature type="transmembrane region" description="Helical" evidence="6">
    <location>
        <begin position="75"/>
        <end position="95"/>
    </location>
</feature>